<feature type="transmembrane region" description="Helical" evidence="3">
    <location>
        <begin position="192"/>
        <end position="213"/>
    </location>
</feature>
<feature type="transmembrane region" description="Helical" evidence="3">
    <location>
        <begin position="346"/>
        <end position="367"/>
    </location>
</feature>
<keyword evidence="2" id="KW-0175">Coiled coil</keyword>
<evidence type="ECO:0000313" key="6">
    <source>
        <dbReference type="EMBL" id="NBG67210.1"/>
    </source>
</evidence>
<keyword evidence="7" id="KW-1185">Reference proteome</keyword>
<dbReference type="Proteomes" id="UP000470771">
    <property type="component" value="Unassembled WGS sequence"/>
</dbReference>
<protein>
    <submittedName>
        <fullName evidence="6">SpoIIE family protein phosphatase</fullName>
    </submittedName>
</protein>
<evidence type="ECO:0000256" key="4">
    <source>
        <dbReference type="SAM" id="SignalP"/>
    </source>
</evidence>
<feature type="transmembrane region" description="Helical" evidence="3">
    <location>
        <begin position="252"/>
        <end position="271"/>
    </location>
</feature>
<dbReference type="PANTHER" id="PTHR43156:SF9">
    <property type="entry name" value="HAMP DOMAIN-CONTAINING PROTEIN"/>
    <property type="match status" value="1"/>
</dbReference>
<name>A0A6N9NPJ5_9FLAO</name>
<dbReference type="EMBL" id="WWNE01000014">
    <property type="protein sequence ID" value="NBG67210.1"/>
    <property type="molecule type" value="Genomic_DNA"/>
</dbReference>
<keyword evidence="3" id="KW-0812">Transmembrane</keyword>
<dbReference type="Gene3D" id="3.60.40.10">
    <property type="entry name" value="PPM-type phosphatase domain"/>
    <property type="match status" value="1"/>
</dbReference>
<dbReference type="Pfam" id="PF07696">
    <property type="entry name" value="7TMR-DISMED2"/>
    <property type="match status" value="1"/>
</dbReference>
<feature type="domain" description="PPM-type phosphatase" evidence="5">
    <location>
        <begin position="477"/>
        <end position="698"/>
    </location>
</feature>
<organism evidence="6 7">
    <name type="scientific">Acidiluteibacter ferrifornacis</name>
    <dbReference type="NCBI Taxonomy" id="2692424"/>
    <lineage>
        <taxon>Bacteria</taxon>
        <taxon>Pseudomonadati</taxon>
        <taxon>Bacteroidota</taxon>
        <taxon>Flavobacteriia</taxon>
        <taxon>Flavobacteriales</taxon>
        <taxon>Cryomorphaceae</taxon>
        <taxon>Acidiluteibacter</taxon>
    </lineage>
</organism>
<feature type="transmembrane region" description="Helical" evidence="3">
    <location>
        <begin position="316"/>
        <end position="334"/>
    </location>
</feature>
<feature type="signal peptide" evidence="4">
    <location>
        <begin position="1"/>
        <end position="22"/>
    </location>
</feature>
<keyword evidence="4" id="KW-0732">Signal</keyword>
<dbReference type="GO" id="GO:0016791">
    <property type="term" value="F:phosphatase activity"/>
    <property type="evidence" value="ECO:0007669"/>
    <property type="project" value="TreeGrafter"/>
</dbReference>
<keyword evidence="3" id="KW-1133">Transmembrane helix</keyword>
<dbReference type="InterPro" id="IPR011622">
    <property type="entry name" value="7TMR_DISM_rcpt_extracell_dom2"/>
</dbReference>
<feature type="chain" id="PRO_5026686500" evidence="4">
    <location>
        <begin position="23"/>
        <end position="698"/>
    </location>
</feature>
<dbReference type="RefSeq" id="WP_160634167.1">
    <property type="nucleotide sequence ID" value="NZ_WWNE01000014.1"/>
</dbReference>
<dbReference type="Gene3D" id="2.60.40.2380">
    <property type="match status" value="1"/>
</dbReference>
<evidence type="ECO:0000256" key="2">
    <source>
        <dbReference type="SAM" id="Coils"/>
    </source>
</evidence>
<evidence type="ECO:0000313" key="7">
    <source>
        <dbReference type="Proteomes" id="UP000470771"/>
    </source>
</evidence>
<dbReference type="InterPro" id="IPR011623">
    <property type="entry name" value="7TMR_DISM_rcpt_extracell_dom1"/>
</dbReference>
<comment type="caution">
    <text evidence="6">The sequence shown here is derived from an EMBL/GenBank/DDBJ whole genome shotgun (WGS) entry which is preliminary data.</text>
</comment>
<sequence length="698" mass="80218">MKQCPFWLIIVLIVLGSTKLHAQSDSIFDVSTVSSSEHLAPYSVIIPDSEHSYSFASVLANDSIKSTGFTPENEIPYLDFTRSSYWMLLDLKNRSSLEQSFYVELARPLTNKVNLYILNQSNQLIESFETGDDFTFNTRPYQDRRFIFPINFPPQTQYKLVVKTTSDGEILKLPIHLWRIDAFTQFSIKENFLLGLYYGLFLLVFILFTFFGIALKERIYFYFVSYVFLLGLFQFSLDGFAFQYLWPGLPWLGNHAILLFAALSLISMLYYVREYLGKFQRHKRYFKGYNVFIILTLVSLLLSLTTGMIYATIFPILNGLSFIVVIYFLFGLYFKYKEGNKPEVAVAIAFVSLSLGAVVFITANVNIIKSEFLATNALKISSAIELTFLSLAMAGRYRKTQNEKVEAQEQAFKRLEEINFLKNKQTEELEQQVKERTQEIREKNEVLQVQNEEILNSILYAKRLQNATLPSEKTMVQLFKDSAVLYRPKDIVSGDFYWMEEVDDLVFFAVADCTGHGVPGAMLSVFGNNALNRCINEYKLREPGKILDTLTELVELSLTKNNSEVSDGMDISLCVWDKGSKLSYAGAYNPLYIIRNGELLETKADKQPIGKYITRVLYTTHEFDLQEGDSIYLFSDGYADQFGGPKGKKLKYSAFKQYLLELNHLESSKISDELGRRFDIWKEGVEQIDDVCLMNVKF</sequence>
<proteinExistence type="predicted"/>
<keyword evidence="3" id="KW-0472">Membrane</keyword>
<evidence type="ECO:0000256" key="1">
    <source>
        <dbReference type="ARBA" id="ARBA00022801"/>
    </source>
</evidence>
<dbReference type="InterPro" id="IPR052016">
    <property type="entry name" value="Bact_Sigma-Reg"/>
</dbReference>
<evidence type="ECO:0000256" key="3">
    <source>
        <dbReference type="SAM" id="Phobius"/>
    </source>
</evidence>
<feature type="transmembrane region" description="Helical" evidence="3">
    <location>
        <begin position="220"/>
        <end position="246"/>
    </location>
</feature>
<dbReference type="InterPro" id="IPR001932">
    <property type="entry name" value="PPM-type_phosphatase-like_dom"/>
</dbReference>
<feature type="coiled-coil region" evidence="2">
    <location>
        <begin position="398"/>
        <end position="453"/>
    </location>
</feature>
<keyword evidence="1" id="KW-0378">Hydrolase</keyword>
<dbReference type="Pfam" id="PF07695">
    <property type="entry name" value="7TMR-DISM_7TM"/>
    <property type="match status" value="1"/>
</dbReference>
<reference evidence="6 7" key="1">
    <citation type="submission" date="2019-12" db="EMBL/GenBank/DDBJ databases">
        <authorList>
            <person name="Zhao J."/>
        </authorList>
    </citation>
    <scope>NUCLEOTIDE SEQUENCE [LARGE SCALE GENOMIC DNA]</scope>
    <source>
        <strain evidence="6 7">S-15</strain>
    </source>
</reference>
<dbReference type="PANTHER" id="PTHR43156">
    <property type="entry name" value="STAGE II SPORULATION PROTEIN E-RELATED"/>
    <property type="match status" value="1"/>
</dbReference>
<dbReference type="SMART" id="SM00331">
    <property type="entry name" value="PP2C_SIG"/>
    <property type="match status" value="1"/>
</dbReference>
<evidence type="ECO:0000259" key="5">
    <source>
        <dbReference type="SMART" id="SM00331"/>
    </source>
</evidence>
<dbReference type="InterPro" id="IPR036457">
    <property type="entry name" value="PPM-type-like_dom_sf"/>
</dbReference>
<dbReference type="Pfam" id="PF07228">
    <property type="entry name" value="SpoIIE"/>
    <property type="match status" value="1"/>
</dbReference>
<gene>
    <name evidence="6" type="ORF">GQN54_13855</name>
</gene>
<dbReference type="AlphaFoldDB" id="A0A6N9NPJ5"/>
<accession>A0A6N9NPJ5</accession>
<feature type="transmembrane region" description="Helical" evidence="3">
    <location>
        <begin position="291"/>
        <end position="310"/>
    </location>
</feature>